<evidence type="ECO:0000313" key="2">
    <source>
        <dbReference type="Proteomes" id="UP001153620"/>
    </source>
</evidence>
<protein>
    <submittedName>
        <fullName evidence="1">Uncharacterized protein</fullName>
    </submittedName>
</protein>
<reference evidence="1" key="2">
    <citation type="submission" date="2022-10" db="EMBL/GenBank/DDBJ databases">
        <authorList>
            <consortium name="ENA_rothamsted_submissions"/>
            <consortium name="culmorum"/>
            <person name="King R."/>
        </authorList>
    </citation>
    <scope>NUCLEOTIDE SEQUENCE</scope>
</reference>
<reference evidence="1" key="1">
    <citation type="submission" date="2022-01" db="EMBL/GenBank/DDBJ databases">
        <authorList>
            <person name="King R."/>
        </authorList>
    </citation>
    <scope>NUCLEOTIDE SEQUENCE</scope>
</reference>
<accession>A0A9N9RIS8</accession>
<dbReference type="Proteomes" id="UP001153620">
    <property type="component" value="Chromosome 1"/>
</dbReference>
<keyword evidence="2" id="KW-1185">Reference proteome</keyword>
<organism evidence="1 2">
    <name type="scientific">Chironomus riparius</name>
    <dbReference type="NCBI Taxonomy" id="315576"/>
    <lineage>
        <taxon>Eukaryota</taxon>
        <taxon>Metazoa</taxon>
        <taxon>Ecdysozoa</taxon>
        <taxon>Arthropoda</taxon>
        <taxon>Hexapoda</taxon>
        <taxon>Insecta</taxon>
        <taxon>Pterygota</taxon>
        <taxon>Neoptera</taxon>
        <taxon>Endopterygota</taxon>
        <taxon>Diptera</taxon>
        <taxon>Nematocera</taxon>
        <taxon>Chironomoidea</taxon>
        <taxon>Chironomidae</taxon>
        <taxon>Chironominae</taxon>
        <taxon>Chironomus</taxon>
    </lineage>
</organism>
<dbReference type="AlphaFoldDB" id="A0A9N9RIS8"/>
<dbReference type="EMBL" id="OU895877">
    <property type="protein sequence ID" value="CAG9797194.1"/>
    <property type="molecule type" value="Genomic_DNA"/>
</dbReference>
<sequence length="82" mass="9019">MFSSNLTTVIPVVIGTVPIREDQFIQNTFTNPEPSSYYSPVSCTQPSASDFPPSFKEATSVPEKQNLSLMEKSMPTSIAWGM</sequence>
<name>A0A9N9RIS8_9DIPT</name>
<proteinExistence type="predicted"/>
<gene>
    <name evidence="1" type="ORF">CHIRRI_LOCUS194</name>
</gene>
<evidence type="ECO:0000313" key="1">
    <source>
        <dbReference type="EMBL" id="CAG9797194.1"/>
    </source>
</evidence>